<accession>A0A8J2R3D3</accession>
<sequence length="109" mass="12755">MGSEDLKIDVLIEKLLNNKNFDRLVETIAEKIAQKINHCDKVTSRVEFKENSQDPIKRRAHKRKDTEENKLVTENKLMLKYKLFTKNFDVDGRRSGSESRNHGLLLDLN</sequence>
<organism evidence="2 3">
    <name type="scientific">Danaus chrysippus</name>
    <name type="common">African queen</name>
    <dbReference type="NCBI Taxonomy" id="151541"/>
    <lineage>
        <taxon>Eukaryota</taxon>
        <taxon>Metazoa</taxon>
        <taxon>Ecdysozoa</taxon>
        <taxon>Arthropoda</taxon>
        <taxon>Hexapoda</taxon>
        <taxon>Insecta</taxon>
        <taxon>Pterygota</taxon>
        <taxon>Neoptera</taxon>
        <taxon>Endopterygota</taxon>
        <taxon>Lepidoptera</taxon>
        <taxon>Glossata</taxon>
        <taxon>Ditrysia</taxon>
        <taxon>Papilionoidea</taxon>
        <taxon>Nymphalidae</taxon>
        <taxon>Danainae</taxon>
        <taxon>Danaini</taxon>
        <taxon>Danaina</taxon>
        <taxon>Danaus</taxon>
        <taxon>Anosia</taxon>
    </lineage>
</organism>
<evidence type="ECO:0000313" key="2">
    <source>
        <dbReference type="EMBL" id="CAG9577439.1"/>
    </source>
</evidence>
<dbReference type="EMBL" id="CAKASE010000076">
    <property type="protein sequence ID" value="CAG9577439.1"/>
    <property type="molecule type" value="Genomic_DNA"/>
</dbReference>
<dbReference type="AlphaFoldDB" id="A0A8J2R3D3"/>
<feature type="region of interest" description="Disordered" evidence="1">
    <location>
        <begin position="90"/>
        <end position="109"/>
    </location>
</feature>
<proteinExistence type="predicted"/>
<comment type="caution">
    <text evidence="2">The sequence shown here is derived from an EMBL/GenBank/DDBJ whole genome shotgun (WGS) entry which is preliminary data.</text>
</comment>
<evidence type="ECO:0000256" key="1">
    <source>
        <dbReference type="SAM" id="MobiDB-lite"/>
    </source>
</evidence>
<reference evidence="2" key="1">
    <citation type="submission" date="2021-09" db="EMBL/GenBank/DDBJ databases">
        <authorList>
            <person name="Martin H S."/>
        </authorList>
    </citation>
    <scope>NUCLEOTIDE SEQUENCE</scope>
</reference>
<dbReference type="Proteomes" id="UP000789524">
    <property type="component" value="Unassembled WGS sequence"/>
</dbReference>
<gene>
    <name evidence="2" type="ORF">DCHRY22_LOCUS12269</name>
</gene>
<keyword evidence="3" id="KW-1185">Reference proteome</keyword>
<evidence type="ECO:0000313" key="3">
    <source>
        <dbReference type="Proteomes" id="UP000789524"/>
    </source>
</evidence>
<feature type="compositionally biased region" description="Basic and acidic residues" evidence="1">
    <location>
        <begin position="90"/>
        <end position="101"/>
    </location>
</feature>
<protein>
    <submittedName>
        <fullName evidence="2">(African queen) hypothetical protein</fullName>
    </submittedName>
</protein>
<name>A0A8J2R3D3_9NEOP</name>
<dbReference type="OrthoDB" id="10378678at2759"/>